<feature type="compositionally biased region" description="Low complexity" evidence="1">
    <location>
        <begin position="105"/>
        <end position="125"/>
    </location>
</feature>
<dbReference type="AlphaFoldDB" id="A0A6A6B9B5"/>
<feature type="region of interest" description="Disordered" evidence="1">
    <location>
        <begin position="404"/>
        <end position="438"/>
    </location>
</feature>
<dbReference type="OrthoDB" id="5406427at2759"/>
<sequence>MAQIALPRHQVTQSMGTPLYQRRTPSSVGTVELVPNPHFVFPQQPPDSPPQTFDMAPGAGRRPVSLQVLPTSRRVPNASANAYKRRSASALPDFSFNPGCPGLAPPTFQTTPPDSPTSTTPTTPSKSIGHRRGASEFIGGGHKRVGSMVPMSSSPTKGDGGSPPSLQLGPPAGRKGHAHRRSGAISSHDLSFMMQPNANIPRIDQTPATPIERDEPLASLLPSHFPSNPTPPSDSPESIVSHQTDSDSSPKRPASRARVGFADTVEFIRPLSTISSETEGTVRGHSVSNSLNSVLSGASNPSGARMARPNLNAAFEKETKSARPSTAGAILDVKETGRHSFGDLIGSRRPRSAVLTDAQSSPSGNSATSRHHKKRSFFWLEHRHSDSIVAARLGENSSEQSFATSTESAVKSSSFDEQRKTEKFSSTCPRKSNGKPRKVKTWANSIIHRKPKSHRSKLEEVLPRRGSTPTLPTQISVPLDNMETDFEISPNFDVDDTVTIVSPTMDENHSRPKLDTDIASWKPRQMISKEREGMSPVIDLDAAMGPFNTPSIGPVPRSHGRGPAKKAMHSSLGMANHRRTESAPELVPFEFRNMATASGPTMADVFEEEEEEDTAPAVSTNGSSTSVAEATSAKKETVEDNEEETNTGIQVVETAEPQSRGLPVMNWNFDDAFSSARTSALELPQPSPTTSRVPTPVSSDVSPCSIHRESSPVEIVEDYEEPRASTVTRSSDSTITPTTTIEPAKGTEQLMHLSVPGSHPSPMSPDSSGSSVFPSPDFIRGQDSFDTARLGTAASSITDTRTLNSMNLGEPGPDCNSSVDDVPSLTSSRSTMTNVPHGSFPYVMARAPGDRTSSISSMSSMPADARRKRSSIASLSRLIGGGALSERSKLSIEQRPQSEHADKPLREVKAKKSRRVSRMLQFWKHKDYKEASHS</sequence>
<feature type="compositionally biased region" description="Polar residues" evidence="1">
    <location>
        <begin position="617"/>
        <end position="629"/>
    </location>
</feature>
<feature type="region of interest" description="Disordered" evidence="1">
    <location>
        <begin position="219"/>
        <end position="259"/>
    </location>
</feature>
<feature type="region of interest" description="Disordered" evidence="1">
    <location>
        <begin position="341"/>
        <end position="371"/>
    </location>
</feature>
<organism evidence="2 3">
    <name type="scientific">Aplosporella prunicola CBS 121167</name>
    <dbReference type="NCBI Taxonomy" id="1176127"/>
    <lineage>
        <taxon>Eukaryota</taxon>
        <taxon>Fungi</taxon>
        <taxon>Dikarya</taxon>
        <taxon>Ascomycota</taxon>
        <taxon>Pezizomycotina</taxon>
        <taxon>Dothideomycetes</taxon>
        <taxon>Dothideomycetes incertae sedis</taxon>
        <taxon>Botryosphaeriales</taxon>
        <taxon>Aplosporellaceae</taxon>
        <taxon>Aplosporella</taxon>
    </lineage>
</organism>
<feature type="compositionally biased region" description="Polar residues" evidence="1">
    <location>
        <begin position="467"/>
        <end position="476"/>
    </location>
</feature>
<feature type="compositionally biased region" description="Low complexity" evidence="1">
    <location>
        <begin position="688"/>
        <end position="705"/>
    </location>
</feature>
<dbReference type="GeneID" id="54294564"/>
<accession>A0A6A6B9B5</accession>
<evidence type="ECO:0008006" key="4">
    <source>
        <dbReference type="Google" id="ProtNLM"/>
    </source>
</evidence>
<dbReference type="Proteomes" id="UP000799438">
    <property type="component" value="Unassembled WGS sequence"/>
</dbReference>
<evidence type="ECO:0000256" key="1">
    <source>
        <dbReference type="SAM" id="MobiDB-lite"/>
    </source>
</evidence>
<feature type="compositionally biased region" description="Low complexity" evidence="1">
    <location>
        <begin position="728"/>
        <end position="740"/>
    </location>
</feature>
<evidence type="ECO:0000313" key="2">
    <source>
        <dbReference type="EMBL" id="KAF2140606.1"/>
    </source>
</evidence>
<feature type="compositionally biased region" description="Acidic residues" evidence="1">
    <location>
        <begin position="605"/>
        <end position="614"/>
    </location>
</feature>
<feature type="compositionally biased region" description="Low complexity" evidence="1">
    <location>
        <begin position="756"/>
        <end position="776"/>
    </location>
</feature>
<feature type="region of interest" description="Disordered" evidence="1">
    <location>
        <begin position="884"/>
        <end position="913"/>
    </location>
</feature>
<name>A0A6A6B9B5_9PEZI</name>
<keyword evidence="3" id="KW-1185">Reference proteome</keyword>
<reference evidence="2" key="1">
    <citation type="journal article" date="2020" name="Stud. Mycol.">
        <title>101 Dothideomycetes genomes: a test case for predicting lifestyles and emergence of pathogens.</title>
        <authorList>
            <person name="Haridas S."/>
            <person name="Albert R."/>
            <person name="Binder M."/>
            <person name="Bloem J."/>
            <person name="Labutti K."/>
            <person name="Salamov A."/>
            <person name="Andreopoulos B."/>
            <person name="Baker S."/>
            <person name="Barry K."/>
            <person name="Bills G."/>
            <person name="Bluhm B."/>
            <person name="Cannon C."/>
            <person name="Castanera R."/>
            <person name="Culley D."/>
            <person name="Daum C."/>
            <person name="Ezra D."/>
            <person name="Gonzalez J."/>
            <person name="Henrissat B."/>
            <person name="Kuo A."/>
            <person name="Liang C."/>
            <person name="Lipzen A."/>
            <person name="Lutzoni F."/>
            <person name="Magnuson J."/>
            <person name="Mondo S."/>
            <person name="Nolan M."/>
            <person name="Ohm R."/>
            <person name="Pangilinan J."/>
            <person name="Park H.-J."/>
            <person name="Ramirez L."/>
            <person name="Alfaro M."/>
            <person name="Sun H."/>
            <person name="Tritt A."/>
            <person name="Yoshinaga Y."/>
            <person name="Zwiers L.-H."/>
            <person name="Turgeon B."/>
            <person name="Goodwin S."/>
            <person name="Spatafora J."/>
            <person name="Crous P."/>
            <person name="Grigoriev I."/>
        </authorList>
    </citation>
    <scope>NUCLEOTIDE SEQUENCE</scope>
    <source>
        <strain evidence="2">CBS 121167</strain>
    </source>
</reference>
<feature type="compositionally biased region" description="Polar residues" evidence="1">
    <location>
        <begin position="815"/>
        <end position="833"/>
    </location>
</feature>
<proteinExistence type="predicted"/>
<dbReference type="RefSeq" id="XP_033396319.1">
    <property type="nucleotide sequence ID" value="XM_033537068.1"/>
</dbReference>
<feature type="region of interest" description="Disordered" evidence="1">
    <location>
        <begin position="450"/>
        <end position="476"/>
    </location>
</feature>
<feature type="compositionally biased region" description="Basic and acidic residues" evidence="1">
    <location>
        <begin position="414"/>
        <end position="423"/>
    </location>
</feature>
<protein>
    <recommendedName>
        <fullName evidence="4">Cell wall proline rich protein</fullName>
    </recommendedName>
</protein>
<feature type="compositionally biased region" description="Polar residues" evidence="1">
    <location>
        <begin position="357"/>
        <end position="368"/>
    </location>
</feature>
<dbReference type="EMBL" id="ML995489">
    <property type="protein sequence ID" value="KAF2140606.1"/>
    <property type="molecule type" value="Genomic_DNA"/>
</dbReference>
<feature type="region of interest" description="Disordered" evidence="1">
    <location>
        <begin position="36"/>
        <end position="62"/>
    </location>
</feature>
<gene>
    <name evidence="2" type="ORF">K452DRAFT_229960</name>
</gene>
<feature type="region of interest" description="Disordered" evidence="1">
    <location>
        <begin position="801"/>
        <end position="833"/>
    </location>
</feature>
<feature type="compositionally biased region" description="Low complexity" evidence="1">
    <location>
        <begin position="162"/>
        <end position="171"/>
    </location>
</feature>
<feature type="compositionally biased region" description="Basic and acidic residues" evidence="1">
    <location>
        <begin position="886"/>
        <end position="910"/>
    </location>
</feature>
<evidence type="ECO:0000313" key="3">
    <source>
        <dbReference type="Proteomes" id="UP000799438"/>
    </source>
</evidence>
<feature type="region of interest" description="Disordered" evidence="1">
    <location>
        <begin position="605"/>
        <end position="657"/>
    </location>
</feature>
<feature type="region of interest" description="Disordered" evidence="1">
    <location>
        <begin position="97"/>
        <end position="183"/>
    </location>
</feature>
<feature type="region of interest" description="Disordered" evidence="1">
    <location>
        <begin position="851"/>
        <end position="872"/>
    </location>
</feature>
<feature type="region of interest" description="Disordered" evidence="1">
    <location>
        <begin position="1"/>
        <end position="24"/>
    </location>
</feature>
<feature type="compositionally biased region" description="Polar residues" evidence="1">
    <location>
        <begin position="404"/>
        <end position="413"/>
    </location>
</feature>
<feature type="region of interest" description="Disordered" evidence="1">
    <location>
        <begin position="679"/>
        <end position="780"/>
    </location>
</feature>